<keyword evidence="1" id="KW-0472">Membrane</keyword>
<evidence type="ECO:0000313" key="2">
    <source>
        <dbReference type="EMBL" id="KAG4413649.1"/>
    </source>
</evidence>
<protein>
    <submittedName>
        <fullName evidence="2">Uncharacterized protein</fullName>
    </submittedName>
</protein>
<name>A0A8H7T573_9HELO</name>
<keyword evidence="3" id="KW-1185">Reference proteome</keyword>
<accession>A0A8H7T573</accession>
<dbReference type="OrthoDB" id="3543529at2759"/>
<feature type="transmembrane region" description="Helical" evidence="1">
    <location>
        <begin position="31"/>
        <end position="51"/>
    </location>
</feature>
<dbReference type="Proteomes" id="UP000664132">
    <property type="component" value="Unassembled WGS sequence"/>
</dbReference>
<dbReference type="EMBL" id="JAFJYH010000303">
    <property type="protein sequence ID" value="KAG4413649.1"/>
    <property type="molecule type" value="Genomic_DNA"/>
</dbReference>
<evidence type="ECO:0000256" key="1">
    <source>
        <dbReference type="SAM" id="Phobius"/>
    </source>
</evidence>
<gene>
    <name evidence="2" type="ORF">IFR04_013227</name>
</gene>
<reference evidence="2" key="1">
    <citation type="submission" date="2021-02" db="EMBL/GenBank/DDBJ databases">
        <title>Genome sequence Cadophora malorum strain M34.</title>
        <authorList>
            <person name="Stefanovic E."/>
            <person name="Vu D."/>
            <person name="Scully C."/>
            <person name="Dijksterhuis J."/>
            <person name="Roader J."/>
            <person name="Houbraken J."/>
        </authorList>
    </citation>
    <scope>NUCLEOTIDE SEQUENCE</scope>
    <source>
        <strain evidence="2">M34</strain>
    </source>
</reference>
<proteinExistence type="predicted"/>
<dbReference type="AlphaFoldDB" id="A0A8H7T573"/>
<evidence type="ECO:0000313" key="3">
    <source>
        <dbReference type="Proteomes" id="UP000664132"/>
    </source>
</evidence>
<keyword evidence="1" id="KW-0812">Transmembrane</keyword>
<keyword evidence="1" id="KW-1133">Transmembrane helix</keyword>
<organism evidence="2 3">
    <name type="scientific">Cadophora malorum</name>
    <dbReference type="NCBI Taxonomy" id="108018"/>
    <lineage>
        <taxon>Eukaryota</taxon>
        <taxon>Fungi</taxon>
        <taxon>Dikarya</taxon>
        <taxon>Ascomycota</taxon>
        <taxon>Pezizomycotina</taxon>
        <taxon>Leotiomycetes</taxon>
        <taxon>Helotiales</taxon>
        <taxon>Ploettnerulaceae</taxon>
        <taxon>Cadophora</taxon>
    </lineage>
</organism>
<sequence length="80" mass="9206">METLNAISLAITERALIQAREEKSFWQKYRWYIIGGLAALPPQAALGWWYLRRRKAKKAALKRSEEETGLGPYSNMGGHR</sequence>
<comment type="caution">
    <text evidence="2">The sequence shown here is derived from an EMBL/GenBank/DDBJ whole genome shotgun (WGS) entry which is preliminary data.</text>
</comment>